<dbReference type="EMBL" id="CATKSN020000135">
    <property type="protein sequence ID" value="CAI9149125.1"/>
    <property type="molecule type" value="Genomic_DNA"/>
</dbReference>
<sequence length="102" mass="11195">MIVLGSAAYVKRYATISSYGGLESALPFSNSSAHRIRHAKQQGPRTRLCFAHISISDDTAAVRKPSSFIVTRRLLRSSFSGAARAHQRREKTPRALTRLPAG</sequence>
<evidence type="ECO:0000256" key="1">
    <source>
        <dbReference type="SAM" id="MobiDB-lite"/>
    </source>
</evidence>
<evidence type="ECO:0000313" key="2">
    <source>
        <dbReference type="EMBL" id="CAI9149125.1"/>
    </source>
</evidence>
<protein>
    <submittedName>
        <fullName evidence="2">Uncharacterized protein</fullName>
    </submittedName>
</protein>
<keyword evidence="3" id="KW-1185">Reference proteome</keyword>
<gene>
    <name evidence="2" type="ORF">MRATA1EN1_LOCUS30743</name>
</gene>
<organism evidence="2 3">
    <name type="scientific">Rangifer tarandus platyrhynchus</name>
    <name type="common">Svalbard reindeer</name>
    <dbReference type="NCBI Taxonomy" id="3082113"/>
    <lineage>
        <taxon>Eukaryota</taxon>
        <taxon>Metazoa</taxon>
        <taxon>Chordata</taxon>
        <taxon>Craniata</taxon>
        <taxon>Vertebrata</taxon>
        <taxon>Euteleostomi</taxon>
        <taxon>Mammalia</taxon>
        <taxon>Eutheria</taxon>
        <taxon>Laurasiatheria</taxon>
        <taxon>Artiodactyla</taxon>
        <taxon>Ruminantia</taxon>
        <taxon>Pecora</taxon>
        <taxon>Cervidae</taxon>
        <taxon>Odocoileinae</taxon>
        <taxon>Rangifer</taxon>
    </lineage>
</organism>
<reference evidence="2" key="1">
    <citation type="submission" date="2023-04" db="EMBL/GenBank/DDBJ databases">
        <authorList>
            <consortium name="ELIXIR-Norway"/>
        </authorList>
    </citation>
    <scope>NUCLEOTIDE SEQUENCE [LARGE SCALE GENOMIC DNA]</scope>
</reference>
<accession>A0ABN8XIA1</accession>
<evidence type="ECO:0000313" key="3">
    <source>
        <dbReference type="Proteomes" id="UP001176941"/>
    </source>
</evidence>
<name>A0ABN8XIA1_RANTA</name>
<feature type="region of interest" description="Disordered" evidence="1">
    <location>
        <begin position="81"/>
        <end position="102"/>
    </location>
</feature>
<dbReference type="Proteomes" id="UP001176941">
    <property type="component" value="Unassembled WGS sequence"/>
</dbReference>
<proteinExistence type="predicted"/>
<comment type="caution">
    <text evidence="2">The sequence shown here is derived from an EMBL/GenBank/DDBJ whole genome shotgun (WGS) entry which is preliminary data.</text>
</comment>